<dbReference type="GO" id="GO:0003899">
    <property type="term" value="F:DNA-directed RNA polymerase activity"/>
    <property type="evidence" value="ECO:0007669"/>
    <property type="project" value="InterPro"/>
</dbReference>
<evidence type="ECO:0000313" key="5">
    <source>
        <dbReference type="EMBL" id="CAE0614097.1"/>
    </source>
</evidence>
<dbReference type="AlphaFoldDB" id="A0A7S3XH43"/>
<dbReference type="SUPFAM" id="SSF56553">
    <property type="entry name" value="Insert subdomain of RNA polymerase alpha subunit"/>
    <property type="match status" value="1"/>
</dbReference>
<dbReference type="SMART" id="SM00662">
    <property type="entry name" value="RPOLD"/>
    <property type="match status" value="1"/>
</dbReference>
<evidence type="ECO:0000256" key="2">
    <source>
        <dbReference type="ARBA" id="ARBA00023163"/>
    </source>
</evidence>
<dbReference type="InterPro" id="IPR036643">
    <property type="entry name" value="RNApol_insert_sf"/>
</dbReference>
<evidence type="ECO:0000256" key="3">
    <source>
        <dbReference type="ARBA" id="ARBA00031776"/>
    </source>
</evidence>
<organism evidence="5">
    <name type="scientific">Picocystis salinarum</name>
    <dbReference type="NCBI Taxonomy" id="88271"/>
    <lineage>
        <taxon>Eukaryota</taxon>
        <taxon>Viridiplantae</taxon>
        <taxon>Chlorophyta</taxon>
        <taxon>Picocystophyceae</taxon>
        <taxon>Picocystales</taxon>
        <taxon>Picocystaceae</taxon>
        <taxon>Picocystis</taxon>
    </lineage>
</organism>
<dbReference type="GO" id="GO:0046983">
    <property type="term" value="F:protein dimerization activity"/>
    <property type="evidence" value="ECO:0007669"/>
    <property type="project" value="InterPro"/>
</dbReference>
<dbReference type="Gene3D" id="3.30.1360.10">
    <property type="entry name" value="RNA polymerase, RBP11-like subunit"/>
    <property type="match status" value="1"/>
</dbReference>
<keyword evidence="2" id="KW-0804">Transcription</keyword>
<gene>
    <name evidence="5" type="ORF">PSAL00342_LOCUS7998</name>
</gene>
<dbReference type="GO" id="GO:0005665">
    <property type="term" value="C:RNA polymerase II, core complex"/>
    <property type="evidence" value="ECO:0007669"/>
    <property type="project" value="TreeGrafter"/>
</dbReference>
<dbReference type="PANTHER" id="PTHR11800">
    <property type="entry name" value="DNA-DIRECTED RNA POLYMERASE"/>
    <property type="match status" value="1"/>
</dbReference>
<dbReference type="InterPro" id="IPR050518">
    <property type="entry name" value="Rpo3/RPB3_RNA_Pol_subunit"/>
</dbReference>
<dbReference type="PANTHER" id="PTHR11800:SF2">
    <property type="entry name" value="DNA-DIRECTED RNA POLYMERASE II SUBUNIT RPB3"/>
    <property type="match status" value="1"/>
</dbReference>
<dbReference type="InterPro" id="IPR011262">
    <property type="entry name" value="DNA-dir_RNA_pol_insert"/>
</dbReference>
<reference evidence="5" key="1">
    <citation type="submission" date="2021-01" db="EMBL/GenBank/DDBJ databases">
        <authorList>
            <person name="Corre E."/>
            <person name="Pelletier E."/>
            <person name="Niang G."/>
            <person name="Scheremetjew M."/>
            <person name="Finn R."/>
            <person name="Kale V."/>
            <person name="Holt S."/>
            <person name="Cochrane G."/>
            <person name="Meng A."/>
            <person name="Brown T."/>
            <person name="Cohen L."/>
        </authorList>
    </citation>
    <scope>NUCLEOTIDE SEQUENCE</scope>
    <source>
        <strain evidence="5">CCMP1897</strain>
    </source>
</reference>
<feature type="domain" description="DNA-directed RNA polymerase RpoA/D/Rpb3-type" evidence="4">
    <location>
        <begin position="9"/>
        <end position="236"/>
    </location>
</feature>
<dbReference type="SUPFAM" id="SSF55257">
    <property type="entry name" value="RBP11-like subunits of RNA polymerase"/>
    <property type="match status" value="1"/>
</dbReference>
<evidence type="ECO:0000256" key="1">
    <source>
        <dbReference type="ARBA" id="ARBA00022478"/>
    </source>
</evidence>
<sequence length="247" mass="28090">MHHSLGIHVLWEMQGLIPMVSHRVDEMQMPIEAEEDDFTDVTLTLSVVCTEEKMDVTSNHLQPDPSYPDIVPIHHNPESLDGDQPDKGILIVKLKKNQELKLRCVARKGMGKDHAKWSPVATVTYQFQPDIRINRELMNTLTDQQKEEWVASCPTKVFRINPLTKEVEVENPSAYKYDDECILKAEEMGKPGLVDIKMKMDTFNFQVESTGAHPPEHIVLRALGILLEKLSVIQLTLETEGDEPDDV</sequence>
<dbReference type="EMBL" id="HBIS01009850">
    <property type="protein sequence ID" value="CAE0614097.1"/>
    <property type="molecule type" value="Transcribed_RNA"/>
</dbReference>
<dbReference type="InterPro" id="IPR011263">
    <property type="entry name" value="DNA-dir_RNA_pol_RpoA/D/Rpb3"/>
</dbReference>
<dbReference type="InterPro" id="IPR036603">
    <property type="entry name" value="RBP11-like"/>
</dbReference>
<accession>A0A7S3XH43</accession>
<dbReference type="Pfam" id="PF01000">
    <property type="entry name" value="RNA_pol_A_bac"/>
    <property type="match status" value="1"/>
</dbReference>
<proteinExistence type="predicted"/>
<name>A0A7S3XH43_9CHLO</name>
<keyword evidence="1" id="KW-0240">DNA-directed RNA polymerase</keyword>
<protein>
    <recommendedName>
        <fullName evidence="3">Plastid-encoded RNA polymerase subunit alpha</fullName>
    </recommendedName>
</protein>
<evidence type="ECO:0000259" key="4">
    <source>
        <dbReference type="SMART" id="SM00662"/>
    </source>
</evidence>
<dbReference type="GO" id="GO:0006366">
    <property type="term" value="P:transcription by RNA polymerase II"/>
    <property type="evidence" value="ECO:0007669"/>
    <property type="project" value="TreeGrafter"/>
</dbReference>
<dbReference type="Pfam" id="PF01193">
    <property type="entry name" value="RNA_pol_L"/>
    <property type="match status" value="1"/>
</dbReference>